<evidence type="ECO:0000313" key="20">
    <source>
        <dbReference type="EMBL" id="MXO93152.1"/>
    </source>
</evidence>
<dbReference type="InterPro" id="IPR015813">
    <property type="entry name" value="Pyrv/PenolPyrv_kinase-like_dom"/>
</dbReference>
<comment type="cofactor">
    <cofactor evidence="1 12 15">
        <name>Mg(2+)</name>
        <dbReference type="ChEBI" id="CHEBI:18420"/>
    </cofactor>
</comment>
<evidence type="ECO:0000259" key="19">
    <source>
        <dbReference type="Pfam" id="PF02896"/>
    </source>
</evidence>
<feature type="domain" description="Pyruvate phosphate dikinase AMP/ATP-binding" evidence="18">
    <location>
        <begin position="25"/>
        <end position="60"/>
    </location>
</feature>
<dbReference type="GO" id="GO:0005524">
    <property type="term" value="F:ATP binding"/>
    <property type="evidence" value="ECO:0007669"/>
    <property type="project" value="UniProtKB-UniRule"/>
</dbReference>
<evidence type="ECO:0000313" key="21">
    <source>
        <dbReference type="Proteomes" id="UP000460626"/>
    </source>
</evidence>
<dbReference type="InterPro" id="IPR010121">
    <property type="entry name" value="Pyruvate_phosphate_dikinase"/>
</dbReference>
<evidence type="ECO:0000256" key="11">
    <source>
        <dbReference type="ARBA" id="ARBA00022842"/>
    </source>
</evidence>
<accession>A0A845A0Z6</accession>
<evidence type="ECO:0000256" key="15">
    <source>
        <dbReference type="PIRSR" id="PIRSR000853-3"/>
    </source>
</evidence>
<evidence type="ECO:0000256" key="16">
    <source>
        <dbReference type="SAM" id="MobiDB-lite"/>
    </source>
</evidence>
<evidence type="ECO:0000256" key="5">
    <source>
        <dbReference type="ARBA" id="ARBA00020138"/>
    </source>
</evidence>
<comment type="caution">
    <text evidence="20">The sequence shown here is derived from an EMBL/GenBank/DDBJ whole genome shotgun (WGS) entry which is preliminary data.</text>
</comment>
<dbReference type="SUPFAM" id="SSF56059">
    <property type="entry name" value="Glutathione synthetase ATP-binding domain-like"/>
    <property type="match status" value="1"/>
</dbReference>
<evidence type="ECO:0000256" key="13">
    <source>
        <dbReference type="PIRSR" id="PIRSR000853-1"/>
    </source>
</evidence>
<evidence type="ECO:0000256" key="4">
    <source>
        <dbReference type="ARBA" id="ARBA00011994"/>
    </source>
</evidence>
<dbReference type="Gene3D" id="1.10.189.10">
    <property type="entry name" value="Pyruvate Phosphate Dikinase, domain 2"/>
    <property type="match status" value="1"/>
</dbReference>
<gene>
    <name evidence="20" type="ORF">GRI62_05965</name>
</gene>
<dbReference type="PANTHER" id="PTHR22931">
    <property type="entry name" value="PHOSPHOENOLPYRUVATE DIKINASE-RELATED"/>
    <property type="match status" value="1"/>
</dbReference>
<keyword evidence="10" id="KW-0067">ATP-binding</keyword>
<dbReference type="Gene3D" id="3.30.1490.20">
    <property type="entry name" value="ATP-grasp fold, A domain"/>
    <property type="match status" value="1"/>
</dbReference>
<feature type="binding site" evidence="14">
    <location>
        <position position="781"/>
    </location>
    <ligand>
        <name>substrate</name>
    </ligand>
</feature>
<proteinExistence type="inferred from homology"/>
<feature type="region of interest" description="Disordered" evidence="16">
    <location>
        <begin position="8"/>
        <end position="27"/>
    </location>
</feature>
<dbReference type="AlphaFoldDB" id="A0A845A0Z6"/>
<keyword evidence="6 20" id="KW-0808">Transferase</keyword>
<dbReference type="Pfam" id="PF02896">
    <property type="entry name" value="PEP-utilizers_C"/>
    <property type="match status" value="1"/>
</dbReference>
<feature type="binding site" evidence="14">
    <location>
        <position position="760"/>
    </location>
    <ligand>
        <name>substrate</name>
    </ligand>
</feature>
<keyword evidence="9 20" id="KW-0418">Kinase</keyword>
<reference evidence="20 21" key="1">
    <citation type="submission" date="2019-12" db="EMBL/GenBank/DDBJ databases">
        <title>Genomic-based taxomic classification of the family Erythrobacteraceae.</title>
        <authorList>
            <person name="Xu L."/>
        </authorList>
    </citation>
    <scope>NUCLEOTIDE SEQUENCE [LARGE SCALE GENOMIC DNA]</scope>
    <source>
        <strain evidence="20 21">RC4-10-4</strain>
    </source>
</reference>
<evidence type="ECO:0000259" key="17">
    <source>
        <dbReference type="Pfam" id="PF00391"/>
    </source>
</evidence>
<organism evidence="20 21">
    <name type="scientific">Aurantiacibacter arachoides</name>
    <dbReference type="NCBI Taxonomy" id="1850444"/>
    <lineage>
        <taxon>Bacteria</taxon>
        <taxon>Pseudomonadati</taxon>
        <taxon>Pseudomonadota</taxon>
        <taxon>Alphaproteobacteria</taxon>
        <taxon>Sphingomonadales</taxon>
        <taxon>Erythrobacteraceae</taxon>
        <taxon>Aurantiacibacter</taxon>
    </lineage>
</organism>
<evidence type="ECO:0000256" key="9">
    <source>
        <dbReference type="ARBA" id="ARBA00022777"/>
    </source>
</evidence>
<dbReference type="Gene3D" id="3.20.20.60">
    <property type="entry name" value="Phosphoenolpyruvate-binding domains"/>
    <property type="match status" value="1"/>
</dbReference>
<dbReference type="InterPro" id="IPR036637">
    <property type="entry name" value="Phosphohistidine_dom_sf"/>
</dbReference>
<evidence type="ECO:0000256" key="8">
    <source>
        <dbReference type="ARBA" id="ARBA00022741"/>
    </source>
</evidence>
<evidence type="ECO:0000256" key="6">
    <source>
        <dbReference type="ARBA" id="ARBA00022679"/>
    </source>
</evidence>
<sequence length="890" mass="96673">MTATVYTFGADAAQDDPRQQDKTVTGGKGANLADMAAIGLPVPPGFTITTEECVRYLKDGADFSDALRADVGKALQYIEESVGKRFGDAGDPLLVSVRSGARVSMPGMMDTVLNLGLNDATVEGLATTSGDPRFAWDSYRRFLQMYSDVVLGLDHGLFEEALEIVKEDNGFYSDTEMQCEHWQALAAEYKAIVARELGKPFPQDVTEQLWGAIAAVFDSWDSERAKVYRRLNAIPGDWGTAVNVQAMVFGNMGETSATGVAFTRDPSTGERAYYGEWLVNAQGEDVVAGIRTPQYLTRTARLAAGAQAPSMEEAMPAAYAELARVFDLLETHYRDMQDIEFTVQQGKLWMLQTRSGKRTAKAALRMAVEMVEEGLIDEETAICRVDPMALDQLLHPTLDPDAVRDVLAKGLPASPGAASGAIVLDADTAEARSGRGEAVILVRVETSPEDIHGMHAARGILTARGGMTSHAAVVARGMGRPCVSGTSAVSIDLKQRTLRIGNRDLKEGDTITLDGSTGEVMAGEVPTIEPELAGHFGILMEWADRHRRMAVRTNAETPADCRTARQFGAEGIGLCRTEHMFFDAGRISAVRAMILADDETGRRTALARLLPEQRGDFAQIFRTMAGLPCTIRLLDPPLHEFMPTRDEDFEGLAEDLGVGIDHLRRRAAELHEFNPMLGHRGCRLGITFPEIYEMQARAIFEAACEVTGEGGESVVPEVMVPLVATRKELEILRALVDRVAQDVFTERGITLDYLVGTMIELPRAALMAGEIAEEARFFSFGTNDLTQTALGVSRDDAGRFLAPYVEQGIYARDPFVSLDIDGVGQLVELAVQRGRATRPDIKLGICGEHGGDPESIAFCEKVGLDYVSASPYRVPIARLAAAQAALNARR</sequence>
<dbReference type="Gene3D" id="1.20.80.30">
    <property type="match status" value="1"/>
</dbReference>
<dbReference type="PANTHER" id="PTHR22931:SF9">
    <property type="entry name" value="PYRUVATE, PHOSPHATE DIKINASE 1, CHLOROPLASTIC"/>
    <property type="match status" value="1"/>
</dbReference>
<feature type="binding site" evidence="15">
    <location>
        <position position="784"/>
    </location>
    <ligand>
        <name>Mg(2+)</name>
        <dbReference type="ChEBI" id="CHEBI:18420"/>
    </ligand>
</feature>
<feature type="binding site" evidence="14">
    <location>
        <position position="784"/>
    </location>
    <ligand>
        <name>substrate</name>
    </ligand>
</feature>
<dbReference type="InterPro" id="IPR013815">
    <property type="entry name" value="ATP_grasp_subdomain_1"/>
</dbReference>
<dbReference type="Gene3D" id="3.50.30.10">
    <property type="entry name" value="Phosphohistidine domain"/>
    <property type="match status" value="1"/>
</dbReference>
<feature type="binding site" evidence="14">
    <location>
        <position position="576"/>
    </location>
    <ligand>
        <name>substrate</name>
    </ligand>
</feature>
<dbReference type="Pfam" id="PF01326">
    <property type="entry name" value="PPDK_N"/>
    <property type="match status" value="3"/>
</dbReference>
<feature type="domain" description="PEP-utilising enzyme C-terminal" evidence="19">
    <location>
        <begin position="537"/>
        <end position="884"/>
    </location>
</feature>
<keyword evidence="8" id="KW-0547">Nucleotide-binding</keyword>
<dbReference type="PIRSF" id="PIRSF000853">
    <property type="entry name" value="PPDK"/>
    <property type="match status" value="1"/>
</dbReference>
<dbReference type="InterPro" id="IPR018274">
    <property type="entry name" value="PEP_util_AS"/>
</dbReference>
<dbReference type="RefSeq" id="WP_131452454.1">
    <property type="nucleotide sequence ID" value="NZ_BMJK01000001.1"/>
</dbReference>
<dbReference type="InterPro" id="IPR002192">
    <property type="entry name" value="PPDK_AMP/ATP-bd"/>
</dbReference>
<keyword evidence="21" id="KW-1185">Reference proteome</keyword>
<dbReference type="GO" id="GO:0016301">
    <property type="term" value="F:kinase activity"/>
    <property type="evidence" value="ECO:0007669"/>
    <property type="project" value="UniProtKB-UniRule"/>
</dbReference>
<comment type="function">
    <text evidence="2">Catalyzes the reversible phosphorylation of pyruvate and phosphate.</text>
</comment>
<feature type="active site" description="Proton donor" evidence="13">
    <location>
        <position position="846"/>
    </location>
</feature>
<name>A0A845A0Z6_9SPHN</name>
<dbReference type="GO" id="GO:0046872">
    <property type="term" value="F:metal ion binding"/>
    <property type="evidence" value="ECO:0007669"/>
    <property type="project" value="UniProtKB-UniRule"/>
</dbReference>
<evidence type="ECO:0000256" key="12">
    <source>
        <dbReference type="PIRNR" id="PIRNR000853"/>
    </source>
</evidence>
<feature type="domain" description="Pyruvate phosphate dikinase AMP/ATP-binding" evidence="18">
    <location>
        <begin position="319"/>
        <end position="372"/>
    </location>
</feature>
<dbReference type="NCBIfam" id="TIGR01828">
    <property type="entry name" value="pyru_phos_dikin"/>
    <property type="match status" value="1"/>
</dbReference>
<keyword evidence="11 15" id="KW-0460">Magnesium</keyword>
<dbReference type="SUPFAM" id="SSF52009">
    <property type="entry name" value="Phosphohistidine domain"/>
    <property type="match status" value="1"/>
</dbReference>
<keyword evidence="20" id="KW-0670">Pyruvate</keyword>
<evidence type="ECO:0000256" key="1">
    <source>
        <dbReference type="ARBA" id="ARBA00001946"/>
    </source>
</evidence>
<evidence type="ECO:0000256" key="3">
    <source>
        <dbReference type="ARBA" id="ARBA00007837"/>
    </source>
</evidence>
<evidence type="ECO:0000259" key="18">
    <source>
        <dbReference type="Pfam" id="PF01326"/>
    </source>
</evidence>
<evidence type="ECO:0000256" key="14">
    <source>
        <dbReference type="PIRSR" id="PIRSR000853-2"/>
    </source>
</evidence>
<feature type="active site" description="Tele-phosphohistidine intermediate" evidence="13">
    <location>
        <position position="470"/>
    </location>
</feature>
<dbReference type="InterPro" id="IPR008279">
    <property type="entry name" value="PEP-util_enz_mobile_dom"/>
</dbReference>
<dbReference type="SUPFAM" id="SSF51621">
    <property type="entry name" value="Phosphoenolpyruvate/pyruvate domain"/>
    <property type="match status" value="1"/>
</dbReference>
<feature type="binding site" evidence="14">
    <location>
        <position position="783"/>
    </location>
    <ligand>
        <name>substrate</name>
    </ligand>
</feature>
<dbReference type="EC" id="2.7.9.1" evidence="4 12"/>
<keyword evidence="7 15" id="KW-0479">Metal-binding</keyword>
<dbReference type="EMBL" id="WTYH01000001">
    <property type="protein sequence ID" value="MXO93152.1"/>
    <property type="molecule type" value="Genomic_DNA"/>
</dbReference>
<feature type="domain" description="Pyruvate phosphate dikinase AMP/ATP-binding" evidence="18">
    <location>
        <begin position="67"/>
        <end position="301"/>
    </location>
</feature>
<feature type="binding site" evidence="15">
    <location>
        <position position="760"/>
    </location>
    <ligand>
        <name>Mg(2+)</name>
        <dbReference type="ChEBI" id="CHEBI:18420"/>
    </ligand>
</feature>
<dbReference type="InterPro" id="IPR000121">
    <property type="entry name" value="PEP_util_C"/>
</dbReference>
<comment type="catalytic activity">
    <reaction evidence="12">
        <text>pyruvate + phosphate + ATP = phosphoenolpyruvate + AMP + diphosphate + H(+)</text>
        <dbReference type="Rhea" id="RHEA:10756"/>
        <dbReference type="ChEBI" id="CHEBI:15361"/>
        <dbReference type="ChEBI" id="CHEBI:15378"/>
        <dbReference type="ChEBI" id="CHEBI:30616"/>
        <dbReference type="ChEBI" id="CHEBI:33019"/>
        <dbReference type="ChEBI" id="CHEBI:43474"/>
        <dbReference type="ChEBI" id="CHEBI:58702"/>
        <dbReference type="ChEBI" id="CHEBI:456215"/>
        <dbReference type="EC" id="2.7.9.1"/>
    </reaction>
</comment>
<dbReference type="Pfam" id="PF00391">
    <property type="entry name" value="PEP-utilizers"/>
    <property type="match status" value="1"/>
</dbReference>
<comment type="similarity">
    <text evidence="3 12">Belongs to the PEP-utilizing enzyme family.</text>
</comment>
<feature type="binding site" evidence="14">
    <location>
        <position position="632"/>
    </location>
    <ligand>
        <name>substrate</name>
    </ligand>
</feature>
<dbReference type="OrthoDB" id="9765468at2"/>
<dbReference type="PROSITE" id="PS00370">
    <property type="entry name" value="PEP_ENZYMES_PHOS_SITE"/>
    <property type="match status" value="1"/>
</dbReference>
<feature type="binding site" evidence="14">
    <location>
        <position position="782"/>
    </location>
    <ligand>
        <name>substrate</name>
    </ligand>
</feature>
<dbReference type="NCBIfam" id="NF004531">
    <property type="entry name" value="PRK05878.1"/>
    <property type="match status" value="1"/>
</dbReference>
<dbReference type="InterPro" id="IPR040442">
    <property type="entry name" value="Pyrv_kinase-like_dom_sf"/>
</dbReference>
<dbReference type="GO" id="GO:0050242">
    <property type="term" value="F:pyruvate, phosphate dikinase activity"/>
    <property type="evidence" value="ECO:0007669"/>
    <property type="project" value="UniProtKB-UniRule"/>
</dbReference>
<evidence type="ECO:0000256" key="10">
    <source>
        <dbReference type="ARBA" id="ARBA00022840"/>
    </source>
</evidence>
<feature type="domain" description="PEP-utilising enzyme mobile" evidence="17">
    <location>
        <begin position="437"/>
        <end position="518"/>
    </location>
</feature>
<evidence type="ECO:0000256" key="2">
    <source>
        <dbReference type="ARBA" id="ARBA00003144"/>
    </source>
</evidence>
<dbReference type="Gene3D" id="3.30.470.20">
    <property type="entry name" value="ATP-grasp fold, B domain"/>
    <property type="match status" value="1"/>
</dbReference>
<evidence type="ECO:0000256" key="7">
    <source>
        <dbReference type="ARBA" id="ARBA00022723"/>
    </source>
</evidence>
<dbReference type="Proteomes" id="UP000460626">
    <property type="component" value="Unassembled WGS sequence"/>
</dbReference>
<protein>
    <recommendedName>
        <fullName evidence="5 12">Pyruvate, phosphate dikinase</fullName>
        <ecNumber evidence="4 12">2.7.9.1</ecNumber>
    </recommendedName>
</protein>